<name>A0A6N7EMN4_9MICO</name>
<evidence type="ECO:0000256" key="1">
    <source>
        <dbReference type="SAM" id="MobiDB-lite"/>
    </source>
</evidence>
<feature type="region of interest" description="Disordered" evidence="1">
    <location>
        <begin position="1"/>
        <end position="33"/>
    </location>
</feature>
<evidence type="ECO:0000313" key="2">
    <source>
        <dbReference type="EMBL" id="MPV37406.1"/>
    </source>
</evidence>
<proteinExistence type="predicted"/>
<dbReference type="AlphaFoldDB" id="A0A6N7EMN4"/>
<evidence type="ECO:0000313" key="3">
    <source>
        <dbReference type="Proteomes" id="UP000437709"/>
    </source>
</evidence>
<sequence length="197" mass="20854">MSNAAQDPDPGTAVETPAVAAQHTRRLVRGTEPRSDLAETLELVDEMTAMTRSHEHVFGAIERLTGVRHGELQALGAVADGADHPRSVARSTGQTEAAAAATVEGLVARGLLGRHHDARAPRSGEPALVHVSESGTVLIHQAEALRYRLVDAVIDSLDESEAVEFRGAVERATAAFDVRNRVPARAELVAQLVPDAS</sequence>
<gene>
    <name evidence="2" type="ORF">GB881_10175</name>
</gene>
<dbReference type="OrthoDB" id="5147427at2"/>
<organism evidence="2 3">
    <name type="scientific">Georgenia subflava</name>
    <dbReference type="NCBI Taxonomy" id="1622177"/>
    <lineage>
        <taxon>Bacteria</taxon>
        <taxon>Bacillati</taxon>
        <taxon>Actinomycetota</taxon>
        <taxon>Actinomycetes</taxon>
        <taxon>Micrococcales</taxon>
        <taxon>Bogoriellaceae</taxon>
        <taxon>Georgenia</taxon>
    </lineage>
</organism>
<comment type="caution">
    <text evidence="2">The sequence shown here is derived from an EMBL/GenBank/DDBJ whole genome shotgun (WGS) entry which is preliminary data.</text>
</comment>
<dbReference type="SUPFAM" id="SSF46785">
    <property type="entry name" value="Winged helix' DNA-binding domain"/>
    <property type="match status" value="1"/>
</dbReference>
<evidence type="ECO:0008006" key="4">
    <source>
        <dbReference type="Google" id="ProtNLM"/>
    </source>
</evidence>
<dbReference type="EMBL" id="WHPC01000035">
    <property type="protein sequence ID" value="MPV37406.1"/>
    <property type="molecule type" value="Genomic_DNA"/>
</dbReference>
<dbReference type="InterPro" id="IPR036390">
    <property type="entry name" value="WH_DNA-bd_sf"/>
</dbReference>
<dbReference type="Proteomes" id="UP000437709">
    <property type="component" value="Unassembled WGS sequence"/>
</dbReference>
<protein>
    <recommendedName>
        <fullName evidence="4">MarR family transcriptional regulator</fullName>
    </recommendedName>
</protein>
<dbReference type="InterPro" id="IPR036388">
    <property type="entry name" value="WH-like_DNA-bd_sf"/>
</dbReference>
<dbReference type="Gene3D" id="1.10.10.10">
    <property type="entry name" value="Winged helix-like DNA-binding domain superfamily/Winged helix DNA-binding domain"/>
    <property type="match status" value="1"/>
</dbReference>
<dbReference type="RefSeq" id="WP_152195637.1">
    <property type="nucleotide sequence ID" value="NZ_VUKD01000003.1"/>
</dbReference>
<keyword evidence="3" id="KW-1185">Reference proteome</keyword>
<accession>A0A6N7EMN4</accession>
<reference evidence="2 3" key="1">
    <citation type="submission" date="2019-10" db="EMBL/GenBank/DDBJ databases">
        <title>Georgenia wutianyii sp. nov. and Georgenia yuyongxinii sp. nov. isolated from plateau pika (Ochotona curzoniae) in the Qinghai-Tibet plateau of China.</title>
        <authorList>
            <person name="Tian Z."/>
        </authorList>
    </citation>
    <scope>NUCLEOTIDE SEQUENCE [LARGE SCALE GENOMIC DNA]</scope>
    <source>
        <strain evidence="2 3">JCM 19765</strain>
    </source>
</reference>